<evidence type="ECO:0000256" key="2">
    <source>
        <dbReference type="SAM" id="SignalP"/>
    </source>
</evidence>
<evidence type="ECO:0000313" key="4">
    <source>
        <dbReference type="Proteomes" id="UP001202961"/>
    </source>
</evidence>
<feature type="signal peptide" evidence="2">
    <location>
        <begin position="1"/>
        <end position="21"/>
    </location>
</feature>
<feature type="region of interest" description="Disordered" evidence="1">
    <location>
        <begin position="235"/>
        <end position="266"/>
    </location>
</feature>
<sequence>MKLHWIASTSLSLVRAVQSCAAPNFHAHAATAGGRKSVGGFALKDAQATSQFISEAERLSERLISAAVSERMFWDHLSDELVSAGNDAPITPQACEVALLRSGHSQLQSDQTAAAIHRSIDNCRRMLAADSPRFADQLRLRYAPLKQAYEAYGPGMVRSIGKRIWNGAPPKNWWPNRVTVHAVQPLRTGAAGRSSYQCCVWIEAVLTDISPSVPEWLRLVYQITQIAIDSHTRTHASTGVAGPNAPQGLGAAKPGGGSSVSSAADTTVDFESKPNLELPWSIGCIPLVLSQAADIGLLAGDRLPIAEALDLWWSSEESSSLDSASSDWAVGKGFDETAETLERWWIEFGSESKAFPIALKQLAKMFAEPAERKGH</sequence>
<reference evidence="3 4" key="1">
    <citation type="journal article" date="2022" name="Syst. Appl. Microbiol.">
        <title>Rhodopirellula aestuarii sp. nov., a novel member of the genus Rhodopirellula isolated from brackish sediments collected in the Tagus River estuary, Portugal.</title>
        <authorList>
            <person name="Vitorino I.R."/>
            <person name="Klimek D."/>
            <person name="Calusinska M."/>
            <person name="Lobo-da-Cunha A."/>
            <person name="Vasconcelos V."/>
            <person name="Lage O.M."/>
        </authorList>
    </citation>
    <scope>NUCLEOTIDE SEQUENCE [LARGE SCALE GENOMIC DNA]</scope>
    <source>
        <strain evidence="3 4">ICT_H3.1</strain>
    </source>
</reference>
<keyword evidence="4" id="KW-1185">Reference proteome</keyword>
<gene>
    <name evidence="3" type="ORF">NB063_16265</name>
</gene>
<name>A0ABT0U737_9BACT</name>
<comment type="caution">
    <text evidence="3">The sequence shown here is derived from an EMBL/GenBank/DDBJ whole genome shotgun (WGS) entry which is preliminary data.</text>
</comment>
<protein>
    <recommendedName>
        <fullName evidence="5">Secreted protein</fullName>
    </recommendedName>
</protein>
<dbReference type="Proteomes" id="UP001202961">
    <property type="component" value="Unassembled WGS sequence"/>
</dbReference>
<accession>A0ABT0U737</accession>
<organism evidence="3 4">
    <name type="scientific">Aporhodopirellula aestuarii</name>
    <dbReference type="NCBI Taxonomy" id="2950107"/>
    <lineage>
        <taxon>Bacteria</taxon>
        <taxon>Pseudomonadati</taxon>
        <taxon>Planctomycetota</taxon>
        <taxon>Planctomycetia</taxon>
        <taxon>Pirellulales</taxon>
        <taxon>Pirellulaceae</taxon>
        <taxon>Aporhodopirellula</taxon>
    </lineage>
</organism>
<dbReference type="EMBL" id="JAMQBK010000042">
    <property type="protein sequence ID" value="MCM2372161.1"/>
    <property type="molecule type" value="Genomic_DNA"/>
</dbReference>
<keyword evidence="2" id="KW-0732">Signal</keyword>
<proteinExistence type="predicted"/>
<evidence type="ECO:0000256" key="1">
    <source>
        <dbReference type="SAM" id="MobiDB-lite"/>
    </source>
</evidence>
<feature type="chain" id="PRO_5045562275" description="Secreted protein" evidence="2">
    <location>
        <begin position="22"/>
        <end position="375"/>
    </location>
</feature>
<evidence type="ECO:0008006" key="5">
    <source>
        <dbReference type="Google" id="ProtNLM"/>
    </source>
</evidence>
<dbReference type="RefSeq" id="WP_250929795.1">
    <property type="nucleotide sequence ID" value="NZ_JAMQBK010000042.1"/>
</dbReference>
<evidence type="ECO:0000313" key="3">
    <source>
        <dbReference type="EMBL" id="MCM2372161.1"/>
    </source>
</evidence>